<proteinExistence type="predicted"/>
<evidence type="ECO:0000259" key="6">
    <source>
        <dbReference type="PROSITE" id="PS51406"/>
    </source>
</evidence>
<comment type="caution">
    <text evidence="7">The sequence shown here is derived from an EMBL/GenBank/DDBJ whole genome shotgun (WGS) entry which is preliminary data.</text>
</comment>
<reference evidence="7 8" key="1">
    <citation type="submission" date="2022-12" db="EMBL/GenBank/DDBJ databases">
        <title>Chromosome-level genome of Tegillarca granosa.</title>
        <authorList>
            <person name="Kim J."/>
        </authorList>
    </citation>
    <scope>NUCLEOTIDE SEQUENCE [LARGE SCALE GENOMIC DNA]</scope>
    <source>
        <strain evidence="7">Teg-2019</strain>
        <tissue evidence="7">Adductor muscle</tissue>
    </source>
</reference>
<dbReference type="PANTHER" id="PTHR47221:SF5">
    <property type="entry name" value="FIBRINOGEN C-TERMINAL DOMAIN-CONTAINING PROTEIN"/>
    <property type="match status" value="1"/>
</dbReference>
<keyword evidence="5" id="KW-0472">Membrane</keyword>
<dbReference type="PROSITE" id="PS51406">
    <property type="entry name" value="FIBRINOGEN_C_2"/>
    <property type="match status" value="1"/>
</dbReference>
<evidence type="ECO:0000256" key="4">
    <source>
        <dbReference type="ARBA" id="ARBA00023180"/>
    </source>
</evidence>
<dbReference type="InterPro" id="IPR037579">
    <property type="entry name" value="FIB_ANG-like"/>
</dbReference>
<accession>A0ABQ9EAK9</accession>
<dbReference type="Gene3D" id="4.10.530.10">
    <property type="entry name" value="Gamma-fibrinogen Carboxyl Terminal Fragment, domain 2"/>
    <property type="match status" value="1"/>
</dbReference>
<comment type="subcellular location">
    <subcellularLocation>
        <location evidence="1">Secreted</location>
    </subcellularLocation>
</comment>
<sequence length="247" mass="28673">MAVIYYVFVMLLCGMYSTAVGIKFPLNMLDKKHYTDCQQLKKAGYNESGMYYLWKNSTTPYKVHCDMKDIKAEAVPILILQRAFGNETFNRGWHDYVIGFGQIHADYWAGLNRIYYLTSTGYNVLTVHMQDWNGNSFSLRYNHFKLMNSLDYTLSVSGCSQPSYDDLSYGNGAGFTTPDKDKTYCAGRQQSGWWFQPQWCAFALPTGQYYQGGHYTPTTMMYNGVYWSHWRGYDYSLRFISFILSTI</sequence>
<evidence type="ECO:0000256" key="1">
    <source>
        <dbReference type="ARBA" id="ARBA00004613"/>
    </source>
</evidence>
<dbReference type="SMART" id="SM00186">
    <property type="entry name" value="FBG"/>
    <property type="match status" value="1"/>
</dbReference>
<keyword evidence="5" id="KW-0812">Transmembrane</keyword>
<dbReference type="Pfam" id="PF00147">
    <property type="entry name" value="Fibrinogen_C"/>
    <property type="match status" value="1"/>
</dbReference>
<name>A0ABQ9EAK9_TEGGR</name>
<dbReference type="PANTHER" id="PTHR47221">
    <property type="entry name" value="FIBRINOGEN ALPHA CHAIN"/>
    <property type="match status" value="1"/>
</dbReference>
<evidence type="ECO:0000256" key="5">
    <source>
        <dbReference type="SAM" id="Phobius"/>
    </source>
</evidence>
<dbReference type="InterPro" id="IPR014716">
    <property type="entry name" value="Fibrinogen_a/b/g_C_1"/>
</dbReference>
<dbReference type="Proteomes" id="UP001217089">
    <property type="component" value="Unassembled WGS sequence"/>
</dbReference>
<keyword evidence="3" id="KW-1015">Disulfide bond</keyword>
<evidence type="ECO:0000313" key="8">
    <source>
        <dbReference type="Proteomes" id="UP001217089"/>
    </source>
</evidence>
<keyword evidence="2" id="KW-0964">Secreted</keyword>
<dbReference type="SUPFAM" id="SSF56496">
    <property type="entry name" value="Fibrinogen C-terminal domain-like"/>
    <property type="match status" value="1"/>
</dbReference>
<evidence type="ECO:0000256" key="2">
    <source>
        <dbReference type="ARBA" id="ARBA00022525"/>
    </source>
</evidence>
<feature type="domain" description="Fibrinogen C-terminal" evidence="6">
    <location>
        <begin position="28"/>
        <end position="247"/>
    </location>
</feature>
<organism evidence="7 8">
    <name type="scientific">Tegillarca granosa</name>
    <name type="common">Malaysian cockle</name>
    <name type="synonym">Anadara granosa</name>
    <dbReference type="NCBI Taxonomy" id="220873"/>
    <lineage>
        <taxon>Eukaryota</taxon>
        <taxon>Metazoa</taxon>
        <taxon>Spiralia</taxon>
        <taxon>Lophotrochozoa</taxon>
        <taxon>Mollusca</taxon>
        <taxon>Bivalvia</taxon>
        <taxon>Autobranchia</taxon>
        <taxon>Pteriomorphia</taxon>
        <taxon>Arcoida</taxon>
        <taxon>Arcoidea</taxon>
        <taxon>Arcidae</taxon>
        <taxon>Tegillarca</taxon>
    </lineage>
</organism>
<dbReference type="Gene3D" id="3.90.215.10">
    <property type="entry name" value="Gamma Fibrinogen, chain A, domain 1"/>
    <property type="match status" value="1"/>
</dbReference>
<dbReference type="InterPro" id="IPR002181">
    <property type="entry name" value="Fibrinogen_a/b/g_C_dom"/>
</dbReference>
<dbReference type="EMBL" id="JARBDR010000918">
    <property type="protein sequence ID" value="KAJ8302210.1"/>
    <property type="molecule type" value="Genomic_DNA"/>
</dbReference>
<feature type="transmembrane region" description="Helical" evidence="5">
    <location>
        <begin position="6"/>
        <end position="26"/>
    </location>
</feature>
<gene>
    <name evidence="7" type="ORF">KUTeg_021197</name>
</gene>
<protein>
    <recommendedName>
        <fullName evidence="6">Fibrinogen C-terminal domain-containing protein</fullName>
    </recommendedName>
</protein>
<keyword evidence="4" id="KW-0325">Glycoprotein</keyword>
<dbReference type="InterPro" id="IPR036056">
    <property type="entry name" value="Fibrinogen-like_C"/>
</dbReference>
<keyword evidence="8" id="KW-1185">Reference proteome</keyword>
<evidence type="ECO:0000313" key="7">
    <source>
        <dbReference type="EMBL" id="KAJ8302210.1"/>
    </source>
</evidence>
<evidence type="ECO:0000256" key="3">
    <source>
        <dbReference type="ARBA" id="ARBA00023157"/>
    </source>
</evidence>
<keyword evidence="5" id="KW-1133">Transmembrane helix</keyword>